<dbReference type="SMART" id="SM00342">
    <property type="entry name" value="HTH_ARAC"/>
    <property type="match status" value="1"/>
</dbReference>
<evidence type="ECO:0000256" key="1">
    <source>
        <dbReference type="ARBA" id="ARBA00023015"/>
    </source>
</evidence>
<dbReference type="AlphaFoldDB" id="A0A917ICL5"/>
<keyword evidence="2" id="KW-0238">DNA-binding</keyword>
<keyword evidence="1" id="KW-0805">Transcription regulation</keyword>
<accession>A0A917ICL5</accession>
<organism evidence="5 6">
    <name type="scientific">Microbacterium album</name>
    <dbReference type="NCBI Taxonomy" id="2053191"/>
    <lineage>
        <taxon>Bacteria</taxon>
        <taxon>Bacillati</taxon>
        <taxon>Actinomycetota</taxon>
        <taxon>Actinomycetes</taxon>
        <taxon>Micrococcales</taxon>
        <taxon>Microbacteriaceae</taxon>
        <taxon>Microbacterium</taxon>
    </lineage>
</organism>
<gene>
    <name evidence="5" type="ORF">GCM10010921_10210</name>
</gene>
<dbReference type="PROSITE" id="PS01124">
    <property type="entry name" value="HTH_ARAC_FAMILY_2"/>
    <property type="match status" value="1"/>
</dbReference>
<reference evidence="5" key="2">
    <citation type="submission" date="2020-09" db="EMBL/GenBank/DDBJ databases">
        <authorList>
            <person name="Sun Q."/>
            <person name="Zhou Y."/>
        </authorList>
    </citation>
    <scope>NUCLEOTIDE SEQUENCE</scope>
    <source>
        <strain evidence="5">CGMCC 1.15794</strain>
    </source>
</reference>
<dbReference type="SUPFAM" id="SSF46689">
    <property type="entry name" value="Homeodomain-like"/>
    <property type="match status" value="2"/>
</dbReference>
<dbReference type="GO" id="GO:0003700">
    <property type="term" value="F:DNA-binding transcription factor activity"/>
    <property type="evidence" value="ECO:0007669"/>
    <property type="project" value="InterPro"/>
</dbReference>
<dbReference type="Pfam" id="PF12852">
    <property type="entry name" value="Cupin_6"/>
    <property type="match status" value="1"/>
</dbReference>
<dbReference type="Gene3D" id="1.10.10.60">
    <property type="entry name" value="Homeodomain-like"/>
    <property type="match status" value="2"/>
</dbReference>
<dbReference type="PANTHER" id="PTHR46796">
    <property type="entry name" value="HTH-TYPE TRANSCRIPTIONAL ACTIVATOR RHAS-RELATED"/>
    <property type="match status" value="1"/>
</dbReference>
<evidence type="ECO:0000313" key="6">
    <source>
        <dbReference type="Proteomes" id="UP000657592"/>
    </source>
</evidence>
<dbReference type="InterPro" id="IPR018060">
    <property type="entry name" value="HTH_AraC"/>
</dbReference>
<dbReference type="Pfam" id="PF12833">
    <property type="entry name" value="HTH_18"/>
    <property type="match status" value="1"/>
</dbReference>
<keyword evidence="3" id="KW-0804">Transcription</keyword>
<protein>
    <submittedName>
        <fullName evidence="5">AraC family transcriptional regulator</fullName>
    </submittedName>
</protein>
<dbReference type="InterPro" id="IPR032783">
    <property type="entry name" value="AraC_lig"/>
</dbReference>
<dbReference type="EMBL" id="BMJY01000003">
    <property type="protein sequence ID" value="GGH39154.1"/>
    <property type="molecule type" value="Genomic_DNA"/>
</dbReference>
<dbReference type="InterPro" id="IPR018062">
    <property type="entry name" value="HTH_AraC-typ_CS"/>
</dbReference>
<dbReference type="InterPro" id="IPR009057">
    <property type="entry name" value="Homeodomain-like_sf"/>
</dbReference>
<proteinExistence type="predicted"/>
<dbReference type="Proteomes" id="UP000657592">
    <property type="component" value="Unassembled WGS sequence"/>
</dbReference>
<sequence length="329" mass="35060">MIGPMDVISGLFGTAASPFLLRSQMRAPFAIDIADHAALTFVAPARGEIDIMVGGGTHRLGPSGLALVRGTAAWRLGDTRASAPLAVIEPGQVCRSADGTELVAAWDRGVRTWGNASDRDASHVLLSGTYEHLPATAEMLLEQLPEVLVVDGPDAASSLRSAIGLLNDELLEDHAAQHVVLSRLADLTLALTLRHWVDGAVTLPPSLVRGYADDLIGAAIRALLGDPAEPWTIERLARVAGMSRAAFARRFADITGTTPIALLTRWRLALAAERLRMTDDPIVEIATDVGYGSAFALSTAFKRRYGLSPRRYRAGHDEGARADLPRSAP</sequence>
<feature type="domain" description="HTH araC/xylS-type" evidence="4">
    <location>
        <begin position="217"/>
        <end position="315"/>
    </location>
</feature>
<comment type="caution">
    <text evidence="5">The sequence shown here is derived from an EMBL/GenBank/DDBJ whole genome shotgun (WGS) entry which is preliminary data.</text>
</comment>
<evidence type="ECO:0000256" key="3">
    <source>
        <dbReference type="ARBA" id="ARBA00023163"/>
    </source>
</evidence>
<dbReference type="GO" id="GO:0043565">
    <property type="term" value="F:sequence-specific DNA binding"/>
    <property type="evidence" value="ECO:0007669"/>
    <property type="project" value="InterPro"/>
</dbReference>
<dbReference type="PROSITE" id="PS00041">
    <property type="entry name" value="HTH_ARAC_FAMILY_1"/>
    <property type="match status" value="1"/>
</dbReference>
<dbReference type="InterPro" id="IPR050204">
    <property type="entry name" value="AraC_XylS_family_regulators"/>
</dbReference>
<name>A0A917ICL5_9MICO</name>
<evidence type="ECO:0000313" key="5">
    <source>
        <dbReference type="EMBL" id="GGH39154.1"/>
    </source>
</evidence>
<reference evidence="5" key="1">
    <citation type="journal article" date="2014" name="Int. J. Syst. Evol. Microbiol.">
        <title>Complete genome sequence of Corynebacterium casei LMG S-19264T (=DSM 44701T), isolated from a smear-ripened cheese.</title>
        <authorList>
            <consortium name="US DOE Joint Genome Institute (JGI-PGF)"/>
            <person name="Walter F."/>
            <person name="Albersmeier A."/>
            <person name="Kalinowski J."/>
            <person name="Ruckert C."/>
        </authorList>
    </citation>
    <scope>NUCLEOTIDE SEQUENCE</scope>
    <source>
        <strain evidence="5">CGMCC 1.15794</strain>
    </source>
</reference>
<evidence type="ECO:0000256" key="2">
    <source>
        <dbReference type="ARBA" id="ARBA00023125"/>
    </source>
</evidence>
<evidence type="ECO:0000259" key="4">
    <source>
        <dbReference type="PROSITE" id="PS01124"/>
    </source>
</evidence>
<keyword evidence="6" id="KW-1185">Reference proteome</keyword>
<dbReference type="PANTHER" id="PTHR46796:SF13">
    <property type="entry name" value="HTH-TYPE TRANSCRIPTIONAL ACTIVATOR RHAS"/>
    <property type="match status" value="1"/>
</dbReference>